<keyword evidence="3" id="KW-1185">Reference proteome</keyword>
<evidence type="ECO:0000256" key="1">
    <source>
        <dbReference type="SAM" id="MobiDB-lite"/>
    </source>
</evidence>
<organism evidence="2 3">
    <name type="scientific">Apostasia shenzhenica</name>
    <dbReference type="NCBI Taxonomy" id="1088818"/>
    <lineage>
        <taxon>Eukaryota</taxon>
        <taxon>Viridiplantae</taxon>
        <taxon>Streptophyta</taxon>
        <taxon>Embryophyta</taxon>
        <taxon>Tracheophyta</taxon>
        <taxon>Spermatophyta</taxon>
        <taxon>Magnoliopsida</taxon>
        <taxon>Liliopsida</taxon>
        <taxon>Asparagales</taxon>
        <taxon>Orchidaceae</taxon>
        <taxon>Apostasioideae</taxon>
        <taxon>Apostasia</taxon>
    </lineage>
</organism>
<reference evidence="2 3" key="1">
    <citation type="journal article" date="2017" name="Nature">
        <title>The Apostasia genome and the evolution of orchids.</title>
        <authorList>
            <person name="Zhang G.Q."/>
            <person name="Liu K.W."/>
            <person name="Li Z."/>
            <person name="Lohaus R."/>
            <person name="Hsiao Y.Y."/>
            <person name="Niu S.C."/>
            <person name="Wang J.Y."/>
            <person name="Lin Y.C."/>
            <person name="Xu Q."/>
            <person name="Chen L.J."/>
            <person name="Yoshida K."/>
            <person name="Fujiwara S."/>
            <person name="Wang Z.W."/>
            <person name="Zhang Y.Q."/>
            <person name="Mitsuda N."/>
            <person name="Wang M."/>
            <person name="Liu G.H."/>
            <person name="Pecoraro L."/>
            <person name="Huang H.X."/>
            <person name="Xiao X.J."/>
            <person name="Lin M."/>
            <person name="Wu X.Y."/>
            <person name="Wu W.L."/>
            <person name="Chen Y.Y."/>
            <person name="Chang S.B."/>
            <person name="Sakamoto S."/>
            <person name="Ohme-Takagi M."/>
            <person name="Yagi M."/>
            <person name="Zeng S.J."/>
            <person name="Shen C.Y."/>
            <person name="Yeh C.M."/>
            <person name="Luo Y.B."/>
            <person name="Tsai W.C."/>
            <person name="Van de Peer Y."/>
            <person name="Liu Z.J."/>
        </authorList>
    </citation>
    <scope>NUCLEOTIDE SEQUENCE [LARGE SCALE GENOMIC DNA]</scope>
    <source>
        <strain evidence="3">cv. Shenzhen</strain>
        <tissue evidence="2">Stem</tissue>
    </source>
</reference>
<sequence length="88" mass="9395">MLARLLAFCSCRADLASPRLATPRSASPSRAAPRLPVVQRRARPADLSAHVSDPHGRLAARLPASSTSLALADSSRTISRSSSRYLRS</sequence>
<evidence type="ECO:0000313" key="3">
    <source>
        <dbReference type="Proteomes" id="UP000236161"/>
    </source>
</evidence>
<protein>
    <submittedName>
        <fullName evidence="2">Uncharacterized protein</fullName>
    </submittedName>
</protein>
<dbReference type="Proteomes" id="UP000236161">
    <property type="component" value="Unassembled WGS sequence"/>
</dbReference>
<dbReference type="EMBL" id="KZ451911">
    <property type="protein sequence ID" value="PKA63061.1"/>
    <property type="molecule type" value="Genomic_DNA"/>
</dbReference>
<evidence type="ECO:0000313" key="2">
    <source>
        <dbReference type="EMBL" id="PKA63061.1"/>
    </source>
</evidence>
<feature type="region of interest" description="Disordered" evidence="1">
    <location>
        <begin position="19"/>
        <end position="59"/>
    </location>
</feature>
<proteinExistence type="predicted"/>
<accession>A0A2I0B5L1</accession>
<dbReference type="AlphaFoldDB" id="A0A2I0B5L1"/>
<name>A0A2I0B5L1_9ASPA</name>
<feature type="compositionally biased region" description="Low complexity" evidence="1">
    <location>
        <begin position="19"/>
        <end position="36"/>
    </location>
</feature>
<gene>
    <name evidence="2" type="ORF">AXF42_Ash007857</name>
</gene>